<organism evidence="3 4">
    <name type="scientific">Sphingobacterium psychroaquaticum</name>
    <dbReference type="NCBI Taxonomy" id="561061"/>
    <lineage>
        <taxon>Bacteria</taxon>
        <taxon>Pseudomonadati</taxon>
        <taxon>Bacteroidota</taxon>
        <taxon>Sphingobacteriia</taxon>
        <taxon>Sphingobacteriales</taxon>
        <taxon>Sphingobacteriaceae</taxon>
        <taxon>Sphingobacterium</taxon>
    </lineage>
</organism>
<protein>
    <submittedName>
        <fullName evidence="3">Uncharacterized protein</fullName>
    </submittedName>
</protein>
<dbReference type="InterPro" id="IPR021729">
    <property type="entry name" value="DUF3298"/>
</dbReference>
<sequence>MYRNKLYLCLLLATTGLWACGPEGKVNKVAEGATSPEAIFPKDSLSYTIKKFVDFSPYFAGTESTLDTTSFSATYPVFSEEVNELVKGALFVDGEDSVEQVSESFLSSFNEYAEDELHSGNKEFHAWFKDQQARVVLNTGRFLTVANALTDYTGGAHGMEVELWFNYDIANKKRLALTDLVQDTTRLKEIAEKHFRKKENLKETDSFGSGYFFDNNQFTLADNYGLTREGLLFHYNIYEIKAYSEGSTTIIVPYKELKGLMTEVGNQLIDSLLPKK</sequence>
<evidence type="ECO:0000313" key="4">
    <source>
        <dbReference type="Proteomes" id="UP000192980"/>
    </source>
</evidence>
<dbReference type="InterPro" id="IPR025303">
    <property type="entry name" value="PdaC"/>
</dbReference>
<evidence type="ECO:0000259" key="1">
    <source>
        <dbReference type="Pfam" id="PF11738"/>
    </source>
</evidence>
<dbReference type="Proteomes" id="UP000192980">
    <property type="component" value="Unassembled WGS sequence"/>
</dbReference>
<dbReference type="AlphaFoldDB" id="A0A1X7JVA5"/>
<evidence type="ECO:0000313" key="3">
    <source>
        <dbReference type="EMBL" id="SMG31635.1"/>
    </source>
</evidence>
<feature type="domain" description="Deacetylase PdaC" evidence="2">
    <location>
        <begin position="65"/>
        <end position="159"/>
    </location>
</feature>
<dbReference type="Gene3D" id="3.90.640.20">
    <property type="entry name" value="Heat-shock cognate protein, ATPase"/>
    <property type="match status" value="1"/>
</dbReference>
<gene>
    <name evidence="3" type="ORF">SAMN05660862_2202</name>
</gene>
<name>A0A1X7JVA5_9SPHI</name>
<dbReference type="RefSeq" id="WP_085472922.1">
    <property type="nucleotide sequence ID" value="NZ_CP038029.1"/>
</dbReference>
<dbReference type="InterPro" id="IPR037126">
    <property type="entry name" value="PdaC/RsiV-like_sf"/>
</dbReference>
<reference evidence="3 4" key="1">
    <citation type="submission" date="2017-04" db="EMBL/GenBank/DDBJ databases">
        <authorList>
            <person name="Afonso C.L."/>
            <person name="Miller P.J."/>
            <person name="Scott M.A."/>
            <person name="Spackman E."/>
            <person name="Goraichik I."/>
            <person name="Dimitrov K.M."/>
            <person name="Suarez D.L."/>
            <person name="Swayne D.E."/>
        </authorList>
    </citation>
    <scope>NUCLEOTIDE SEQUENCE [LARGE SCALE GENOMIC DNA]</scope>
    <source>
        <strain evidence="3 4">DSM 22418</strain>
    </source>
</reference>
<dbReference type="OrthoDB" id="594879at2"/>
<proteinExistence type="predicted"/>
<dbReference type="Gene3D" id="3.30.565.40">
    <property type="entry name" value="Fervidobacterium nodosum Rt17-B1 like"/>
    <property type="match status" value="1"/>
</dbReference>
<dbReference type="STRING" id="561061.SAMN05660862_2202"/>
<keyword evidence="4" id="KW-1185">Reference proteome</keyword>
<dbReference type="Pfam" id="PF11738">
    <property type="entry name" value="DUF3298"/>
    <property type="match status" value="1"/>
</dbReference>
<evidence type="ECO:0000259" key="2">
    <source>
        <dbReference type="Pfam" id="PF13739"/>
    </source>
</evidence>
<feature type="domain" description="DUF3298" evidence="1">
    <location>
        <begin position="180"/>
        <end position="255"/>
    </location>
</feature>
<dbReference type="EMBL" id="FXAU01000003">
    <property type="protein sequence ID" value="SMG31635.1"/>
    <property type="molecule type" value="Genomic_DNA"/>
</dbReference>
<dbReference type="Pfam" id="PF13739">
    <property type="entry name" value="PdaC"/>
    <property type="match status" value="1"/>
</dbReference>
<accession>A0A1X7JVA5</accession>